<dbReference type="FunFam" id="3.90.70.10:FF:000006">
    <property type="entry name" value="Cathepsin S"/>
    <property type="match status" value="1"/>
</dbReference>
<reference evidence="18" key="1">
    <citation type="submission" date="2021-01" db="EMBL/GenBank/DDBJ databases">
        <authorList>
            <person name="Zahm M."/>
            <person name="Roques C."/>
            <person name="Cabau C."/>
            <person name="Klopp C."/>
            <person name="Donnadieu C."/>
            <person name="Jouanno E."/>
            <person name="Lampietro C."/>
            <person name="Louis A."/>
            <person name="Herpin A."/>
            <person name="Echchiki A."/>
            <person name="Berthelot C."/>
            <person name="Parey E."/>
            <person name="Roest-Crollius H."/>
            <person name="Braasch I."/>
            <person name="Postlethwait J."/>
            <person name="Bobe J."/>
            <person name="Montfort J."/>
            <person name="Bouchez O."/>
            <person name="Begum T."/>
            <person name="Mejri S."/>
            <person name="Adams A."/>
            <person name="Chen W.-J."/>
            <person name="Guiguen Y."/>
        </authorList>
    </citation>
    <scope>NUCLEOTIDE SEQUENCE</scope>
    <source>
        <strain evidence="18">YG-15Mar2019-1</strain>
        <tissue evidence="18">Brain</tissue>
    </source>
</reference>
<dbReference type="GO" id="GO:0008234">
    <property type="term" value="F:cysteine-type peptidase activity"/>
    <property type="evidence" value="ECO:0007669"/>
    <property type="project" value="UniProtKB-KW"/>
</dbReference>
<proteinExistence type="inferred from homology"/>
<evidence type="ECO:0000256" key="3">
    <source>
        <dbReference type="ARBA" id="ARBA00022554"/>
    </source>
</evidence>
<evidence type="ECO:0000256" key="14">
    <source>
        <dbReference type="ARBA" id="ARBA00074892"/>
    </source>
</evidence>
<dbReference type="PRINTS" id="PR00705">
    <property type="entry name" value="PAPAIN"/>
</dbReference>
<evidence type="ECO:0000256" key="11">
    <source>
        <dbReference type="ARBA" id="ARBA00023157"/>
    </source>
</evidence>
<keyword evidence="7 15" id="KW-0732">Signal</keyword>
<protein>
    <recommendedName>
        <fullName evidence="14">Cystein proteinase inhibitor protein salarin</fullName>
    </recommendedName>
</protein>
<dbReference type="PROSITE" id="PS00639">
    <property type="entry name" value="THIOL_PROTEASE_HIS"/>
    <property type="match status" value="1"/>
</dbReference>
<feature type="domain" description="Cathepsin propeptide inhibitor" evidence="17">
    <location>
        <begin position="33"/>
        <end position="93"/>
    </location>
</feature>
<evidence type="ECO:0000259" key="17">
    <source>
        <dbReference type="SMART" id="SM00848"/>
    </source>
</evidence>
<dbReference type="InterPro" id="IPR000169">
    <property type="entry name" value="Pept_cys_AS"/>
</dbReference>
<dbReference type="Gene3D" id="1.10.287.2250">
    <property type="match status" value="1"/>
</dbReference>
<keyword evidence="6" id="KW-0789">Thiol protease inhibitor</keyword>
<evidence type="ECO:0000259" key="16">
    <source>
        <dbReference type="SMART" id="SM00645"/>
    </source>
</evidence>
<evidence type="ECO:0000256" key="7">
    <source>
        <dbReference type="ARBA" id="ARBA00022729"/>
    </source>
</evidence>
<dbReference type="Pfam" id="PF08246">
    <property type="entry name" value="Inhibitor_I29"/>
    <property type="match status" value="2"/>
</dbReference>
<gene>
    <name evidence="18" type="ORF">MATL_G00232650</name>
</gene>
<evidence type="ECO:0000256" key="12">
    <source>
        <dbReference type="ARBA" id="ARBA00023180"/>
    </source>
</evidence>
<dbReference type="SMART" id="SM00848">
    <property type="entry name" value="Inhibitor_I29"/>
    <property type="match status" value="2"/>
</dbReference>
<feature type="signal peptide" evidence="15">
    <location>
        <begin position="1"/>
        <end position="25"/>
    </location>
</feature>
<dbReference type="EMBL" id="JAFDVH010000021">
    <property type="protein sequence ID" value="KAG7457935.1"/>
    <property type="molecule type" value="Genomic_DNA"/>
</dbReference>
<dbReference type="InterPro" id="IPR025660">
    <property type="entry name" value="Pept_his_AS"/>
</dbReference>
<keyword evidence="8" id="KW-0378">Hydrolase</keyword>
<feature type="domain" description="Peptidase C1A papain C-terminal" evidence="16">
    <location>
        <begin position="440"/>
        <end position="574"/>
    </location>
</feature>
<dbReference type="InterPro" id="IPR013201">
    <property type="entry name" value="Prot_inhib_I29"/>
</dbReference>
<dbReference type="SUPFAM" id="SSF54001">
    <property type="entry name" value="Cysteine proteinases"/>
    <property type="match status" value="2"/>
</dbReference>
<dbReference type="OrthoDB" id="190265at2759"/>
<evidence type="ECO:0000256" key="2">
    <source>
        <dbReference type="ARBA" id="ARBA00008455"/>
    </source>
</evidence>
<evidence type="ECO:0000256" key="15">
    <source>
        <dbReference type="SAM" id="SignalP"/>
    </source>
</evidence>
<evidence type="ECO:0000256" key="5">
    <source>
        <dbReference type="ARBA" id="ARBA00022690"/>
    </source>
</evidence>
<feature type="chain" id="PRO_5039635594" description="Cystein proteinase inhibitor protein salarin" evidence="15">
    <location>
        <begin position="26"/>
        <end position="574"/>
    </location>
</feature>
<dbReference type="Pfam" id="PF00112">
    <property type="entry name" value="Peptidase_C1"/>
    <property type="match status" value="3"/>
</dbReference>
<dbReference type="GO" id="GO:0004869">
    <property type="term" value="F:cysteine-type endopeptidase inhibitor activity"/>
    <property type="evidence" value="ECO:0007669"/>
    <property type="project" value="UniProtKB-KW"/>
</dbReference>
<dbReference type="GO" id="GO:0006508">
    <property type="term" value="P:proteolysis"/>
    <property type="evidence" value="ECO:0007669"/>
    <property type="project" value="UniProtKB-KW"/>
</dbReference>
<keyword evidence="10" id="KW-0865">Zymogen</keyword>
<dbReference type="PANTHER" id="PTHR12411">
    <property type="entry name" value="CYSTEINE PROTEASE FAMILY C1-RELATED"/>
    <property type="match status" value="1"/>
</dbReference>
<evidence type="ECO:0000256" key="13">
    <source>
        <dbReference type="ARBA" id="ARBA00053917"/>
    </source>
</evidence>
<dbReference type="FunFam" id="1.10.287.2250:FF:000003">
    <property type="entry name" value="Cathepsin L"/>
    <property type="match status" value="1"/>
</dbReference>
<evidence type="ECO:0000256" key="10">
    <source>
        <dbReference type="ARBA" id="ARBA00023145"/>
    </source>
</evidence>
<name>A0A9D3PIB5_MEGAT</name>
<dbReference type="SMART" id="SM00645">
    <property type="entry name" value="Pept_C1"/>
    <property type="match status" value="2"/>
</dbReference>
<evidence type="ECO:0000313" key="18">
    <source>
        <dbReference type="EMBL" id="KAG7457935.1"/>
    </source>
</evidence>
<comment type="function">
    <text evidence="13">Inhibits papain and ficin (cysteine proteinases) but not trypsin (a serine proteinase).</text>
</comment>
<keyword evidence="4" id="KW-0645">Protease</keyword>
<dbReference type="GO" id="GO:0005615">
    <property type="term" value="C:extracellular space"/>
    <property type="evidence" value="ECO:0007669"/>
    <property type="project" value="UniProtKB-ARBA"/>
</dbReference>
<dbReference type="Gene3D" id="3.90.70.10">
    <property type="entry name" value="Cysteine proteinases"/>
    <property type="match status" value="3"/>
</dbReference>
<evidence type="ECO:0000256" key="8">
    <source>
        <dbReference type="ARBA" id="ARBA00022801"/>
    </source>
</evidence>
<comment type="subcellular location">
    <subcellularLocation>
        <location evidence="1">Vacuole</location>
    </subcellularLocation>
</comment>
<dbReference type="InterPro" id="IPR000668">
    <property type="entry name" value="Peptidase_C1A_C"/>
</dbReference>
<dbReference type="InterPro" id="IPR013128">
    <property type="entry name" value="Peptidase_C1A"/>
</dbReference>
<evidence type="ECO:0000256" key="1">
    <source>
        <dbReference type="ARBA" id="ARBA00004116"/>
    </source>
</evidence>
<dbReference type="PROSITE" id="PS00139">
    <property type="entry name" value="THIOL_PROTEASE_CYS"/>
    <property type="match status" value="2"/>
</dbReference>
<dbReference type="AlphaFoldDB" id="A0A9D3PIB5"/>
<comment type="caution">
    <text evidence="18">The sequence shown here is derived from an EMBL/GenBank/DDBJ whole genome shotgun (WGS) entry which is preliminary data.</text>
</comment>
<dbReference type="GO" id="GO:0005773">
    <property type="term" value="C:vacuole"/>
    <property type="evidence" value="ECO:0007669"/>
    <property type="project" value="UniProtKB-SubCell"/>
</dbReference>
<evidence type="ECO:0000256" key="4">
    <source>
        <dbReference type="ARBA" id="ARBA00022670"/>
    </source>
</evidence>
<dbReference type="InterPro" id="IPR038765">
    <property type="entry name" value="Papain-like_cys_pep_sf"/>
</dbReference>
<feature type="domain" description="Peptidase C1A papain C-terminal" evidence="16">
    <location>
        <begin position="122"/>
        <end position="333"/>
    </location>
</feature>
<evidence type="ECO:0000256" key="6">
    <source>
        <dbReference type="ARBA" id="ARBA00022704"/>
    </source>
</evidence>
<keyword evidence="12" id="KW-0325">Glycoprotein</keyword>
<dbReference type="InterPro" id="IPR039417">
    <property type="entry name" value="Peptidase_C1A_papain-like"/>
</dbReference>
<organism evidence="18 19">
    <name type="scientific">Megalops atlanticus</name>
    <name type="common">Tarpon</name>
    <name type="synonym">Clupea gigantea</name>
    <dbReference type="NCBI Taxonomy" id="7932"/>
    <lineage>
        <taxon>Eukaryota</taxon>
        <taxon>Metazoa</taxon>
        <taxon>Chordata</taxon>
        <taxon>Craniata</taxon>
        <taxon>Vertebrata</taxon>
        <taxon>Euteleostomi</taxon>
        <taxon>Actinopterygii</taxon>
        <taxon>Neopterygii</taxon>
        <taxon>Teleostei</taxon>
        <taxon>Elopiformes</taxon>
        <taxon>Megalopidae</taxon>
        <taxon>Megalops</taxon>
    </lineage>
</organism>
<feature type="domain" description="Cathepsin propeptide inhibitor" evidence="17">
    <location>
        <begin position="352"/>
        <end position="412"/>
    </location>
</feature>
<keyword evidence="9" id="KW-0788">Thiol protease</keyword>
<evidence type="ECO:0000256" key="9">
    <source>
        <dbReference type="ARBA" id="ARBA00022807"/>
    </source>
</evidence>
<comment type="similarity">
    <text evidence="2">Belongs to the peptidase C1 family.</text>
</comment>
<keyword evidence="3" id="KW-0926">Vacuole</keyword>
<sequence>MDTIRMHVLQSLFLLVLGIINHTSSEYTLNGQWEQWKRDHNKEYSSPGEELQRRMIWEKNLRLVDKHNLEASLGLYSFTMGLNHLSDMMSEEVDATLNGLRDSEDLYRYGNLTFTPPSDVALPQAVDWRGKGMVSPVRNQGACGSCWAFSVVGALEGQMKKQTGKLVPLSPQNLVDCSTSYGNHGCKGGYLSKTFKYIIGNKGIDSDSFYPYEFREGKCRYSVKGRAAYCSGFRILPRGNEKALQYTVATIGPVSVGINAMLPSFQHYRGGLYNEPLCTSKKTNHAVLVVGYGTDKGQDFWLVKNSWGTAWADNSRVCYDPKVLFRMFGSLLITALCGAAVALMDPDLDHHWEMWKNKHSKIYKGQAEEYGRRIIWEKNLQLITLHNLEASMGMHTYDLGMNHLGDLTTEEIMQTLTGLRIPSDLERGPTTFVRNSGVSVPDSLDWREKGYVTSVKMQGGCGSCWAFSAVGALEGQLMKTTGKLVYLSPRTWWTAPPKASYPYTGTQGECRYNPAYRAANCSNYSFLPEGDEEALKTALANTGPISVAIDATRPQFVFYHGVVYVNPVALGSKT</sequence>
<evidence type="ECO:0000313" key="19">
    <source>
        <dbReference type="Proteomes" id="UP001046870"/>
    </source>
</evidence>
<keyword evidence="11" id="KW-1015">Disulfide bond</keyword>
<accession>A0A9D3PIB5</accession>
<dbReference type="CDD" id="cd02248">
    <property type="entry name" value="Peptidase_C1A"/>
    <property type="match status" value="2"/>
</dbReference>
<dbReference type="Proteomes" id="UP001046870">
    <property type="component" value="Chromosome 21"/>
</dbReference>
<keyword evidence="19" id="KW-1185">Reference proteome</keyword>
<keyword evidence="5" id="KW-0646">Protease inhibitor</keyword>